<sequence>EYNDVQMNYEGGYPTSRLKLIWLLERLQEEVL</sequence>
<dbReference type="EMBL" id="LAZR01043317">
    <property type="protein sequence ID" value="KKL07373.1"/>
    <property type="molecule type" value="Genomic_DNA"/>
</dbReference>
<feature type="non-terminal residue" evidence="1">
    <location>
        <position position="1"/>
    </location>
</feature>
<proteinExistence type="predicted"/>
<name>A0A0F9D5M3_9ZZZZ</name>
<accession>A0A0F9D5M3</accession>
<evidence type="ECO:0000313" key="1">
    <source>
        <dbReference type="EMBL" id="KKL07373.1"/>
    </source>
</evidence>
<dbReference type="AlphaFoldDB" id="A0A0F9D5M3"/>
<comment type="caution">
    <text evidence="1">The sequence shown here is derived from an EMBL/GenBank/DDBJ whole genome shotgun (WGS) entry which is preliminary data.</text>
</comment>
<protein>
    <submittedName>
        <fullName evidence="1">Uncharacterized protein</fullName>
    </submittedName>
</protein>
<reference evidence="1" key="1">
    <citation type="journal article" date="2015" name="Nature">
        <title>Complex archaea that bridge the gap between prokaryotes and eukaryotes.</title>
        <authorList>
            <person name="Spang A."/>
            <person name="Saw J.H."/>
            <person name="Jorgensen S.L."/>
            <person name="Zaremba-Niedzwiedzka K."/>
            <person name="Martijn J."/>
            <person name="Lind A.E."/>
            <person name="van Eijk R."/>
            <person name="Schleper C."/>
            <person name="Guy L."/>
            <person name="Ettema T.J."/>
        </authorList>
    </citation>
    <scope>NUCLEOTIDE SEQUENCE</scope>
</reference>
<organism evidence="1">
    <name type="scientific">marine sediment metagenome</name>
    <dbReference type="NCBI Taxonomy" id="412755"/>
    <lineage>
        <taxon>unclassified sequences</taxon>
        <taxon>metagenomes</taxon>
        <taxon>ecological metagenomes</taxon>
    </lineage>
</organism>
<gene>
    <name evidence="1" type="ORF">LCGC14_2586620</name>
</gene>